<dbReference type="PANTHER" id="PTHR40661">
    <property type="match status" value="1"/>
</dbReference>
<keyword evidence="3" id="KW-0805">Transcription regulation</keyword>
<dbReference type="RefSeq" id="WP_066971973.1">
    <property type="nucleotide sequence ID" value="NZ_LWMT01000181.1"/>
</dbReference>
<keyword evidence="2 8" id="KW-0378">Hydrolase</keyword>
<dbReference type="InterPro" id="IPR036286">
    <property type="entry name" value="LexA/Signal_pep-like_sf"/>
</dbReference>
<keyword evidence="1" id="KW-0645">Protease</keyword>
<evidence type="ECO:0000259" key="7">
    <source>
        <dbReference type="Pfam" id="PF00717"/>
    </source>
</evidence>
<evidence type="ECO:0000256" key="4">
    <source>
        <dbReference type="ARBA" id="ARBA00023125"/>
    </source>
</evidence>
<dbReference type="Proteomes" id="UP000077066">
    <property type="component" value="Unassembled WGS sequence"/>
</dbReference>
<dbReference type="InterPro" id="IPR015927">
    <property type="entry name" value="Peptidase_S24_S26A/B/C"/>
</dbReference>
<evidence type="ECO:0000313" key="9">
    <source>
        <dbReference type="Proteomes" id="UP000077066"/>
    </source>
</evidence>
<keyword evidence="4" id="KW-0238">DNA-binding</keyword>
<dbReference type="OrthoDB" id="74319at2157"/>
<gene>
    <name evidence="8" type="primary">lexA</name>
    <name evidence="8" type="ORF">MBFIL_09380</name>
</gene>
<sequence>MNKRITIIASIVIIIAIIGGLTVVFSDDAVINVKLDGVNVSTEVLSIPFNGKDNSKLEQELHIFIYKQVNNISTNATTIEEDIKKISEKYGYTDIDVNLHSQFGDNTLPMIVLVDGTSMVPTLKDGEKIIIEKDKNVKPGDIVVANDNQYGLIIKRVNKTKGNQIYLVSDNKKIETVIENGVIYEVSGIKTWVNKSQIVGIAKQFNV</sequence>
<keyword evidence="5" id="KW-0804">Transcription</keyword>
<reference evidence="8 9" key="1">
    <citation type="submission" date="2016-04" db="EMBL/GenBank/DDBJ databases">
        <title>Genome sequence of Methanobrevibacter filiformis DSM 11501.</title>
        <authorList>
            <person name="Poehlein A."/>
            <person name="Seedorf H."/>
            <person name="Daniel R."/>
        </authorList>
    </citation>
    <scope>NUCLEOTIDE SEQUENCE [LARGE SCALE GENOMIC DNA]</scope>
    <source>
        <strain evidence="8 9">DSM 11501</strain>
    </source>
</reference>
<keyword evidence="9" id="KW-1185">Reference proteome</keyword>
<dbReference type="InterPro" id="IPR039418">
    <property type="entry name" value="LexA-like"/>
</dbReference>
<name>A0A166C420_9EURY</name>
<dbReference type="SUPFAM" id="SSF51306">
    <property type="entry name" value="LexA/Signal peptidase"/>
    <property type="match status" value="1"/>
</dbReference>
<dbReference type="GO" id="GO:0003677">
    <property type="term" value="F:DNA binding"/>
    <property type="evidence" value="ECO:0007669"/>
    <property type="project" value="UniProtKB-KW"/>
</dbReference>
<evidence type="ECO:0000256" key="3">
    <source>
        <dbReference type="ARBA" id="ARBA00023015"/>
    </source>
</evidence>
<dbReference type="PATRIC" id="fig|55758.3.peg.1070"/>
<dbReference type="EMBL" id="LWMT01000181">
    <property type="protein sequence ID" value="KZX14106.1"/>
    <property type="molecule type" value="Genomic_DNA"/>
</dbReference>
<dbReference type="CDD" id="cd06529">
    <property type="entry name" value="S24_LexA-like"/>
    <property type="match status" value="1"/>
</dbReference>
<dbReference type="GO" id="GO:0004252">
    <property type="term" value="F:serine-type endopeptidase activity"/>
    <property type="evidence" value="ECO:0007669"/>
    <property type="project" value="UniProtKB-EC"/>
</dbReference>
<dbReference type="PROSITE" id="PS00501">
    <property type="entry name" value="SPASE_I_1"/>
    <property type="match status" value="1"/>
</dbReference>
<keyword evidence="6" id="KW-0812">Transmembrane</keyword>
<dbReference type="AlphaFoldDB" id="A0A166C420"/>
<dbReference type="GO" id="GO:0016020">
    <property type="term" value="C:membrane"/>
    <property type="evidence" value="ECO:0007669"/>
    <property type="project" value="InterPro"/>
</dbReference>
<dbReference type="Gene3D" id="2.10.109.10">
    <property type="entry name" value="Umud Fragment, subunit A"/>
    <property type="match status" value="1"/>
</dbReference>
<evidence type="ECO:0000256" key="6">
    <source>
        <dbReference type="SAM" id="Phobius"/>
    </source>
</evidence>
<organism evidence="8 9">
    <name type="scientific">Methanobrevibacter filiformis</name>
    <dbReference type="NCBI Taxonomy" id="55758"/>
    <lineage>
        <taxon>Archaea</taxon>
        <taxon>Methanobacteriati</taxon>
        <taxon>Methanobacteriota</taxon>
        <taxon>Methanomada group</taxon>
        <taxon>Methanobacteria</taxon>
        <taxon>Methanobacteriales</taxon>
        <taxon>Methanobacteriaceae</taxon>
        <taxon>Methanobrevibacter</taxon>
    </lineage>
</organism>
<evidence type="ECO:0000256" key="2">
    <source>
        <dbReference type="ARBA" id="ARBA00022801"/>
    </source>
</evidence>
<evidence type="ECO:0000313" key="8">
    <source>
        <dbReference type="EMBL" id="KZX14106.1"/>
    </source>
</evidence>
<dbReference type="EC" id="3.4.21.88" evidence="8"/>
<proteinExistence type="predicted"/>
<dbReference type="GO" id="GO:0006508">
    <property type="term" value="P:proteolysis"/>
    <property type="evidence" value="ECO:0007669"/>
    <property type="project" value="UniProtKB-KW"/>
</dbReference>
<dbReference type="PANTHER" id="PTHR40661:SF3">
    <property type="entry name" value="FELS-1 PROPHAGE TRANSCRIPTIONAL REGULATOR"/>
    <property type="match status" value="1"/>
</dbReference>
<evidence type="ECO:0000256" key="1">
    <source>
        <dbReference type="ARBA" id="ARBA00022670"/>
    </source>
</evidence>
<accession>A0A166C420</accession>
<feature type="transmembrane region" description="Helical" evidence="6">
    <location>
        <begin position="7"/>
        <end position="25"/>
    </location>
</feature>
<dbReference type="InterPro" id="IPR019756">
    <property type="entry name" value="Pept_S26A_signal_pept_1_Ser-AS"/>
</dbReference>
<dbReference type="Pfam" id="PF00717">
    <property type="entry name" value="Peptidase_S24"/>
    <property type="match status" value="1"/>
</dbReference>
<feature type="domain" description="Peptidase S24/S26A/S26B/S26C" evidence="7">
    <location>
        <begin position="109"/>
        <end position="176"/>
    </location>
</feature>
<keyword evidence="6" id="KW-1133">Transmembrane helix</keyword>
<protein>
    <submittedName>
        <fullName evidence="8">LexA repressor</fullName>
        <ecNumber evidence="8">3.4.21.88</ecNumber>
    </submittedName>
</protein>
<keyword evidence="6" id="KW-0472">Membrane</keyword>
<evidence type="ECO:0000256" key="5">
    <source>
        <dbReference type="ARBA" id="ARBA00023163"/>
    </source>
</evidence>
<comment type="caution">
    <text evidence="8">The sequence shown here is derived from an EMBL/GenBank/DDBJ whole genome shotgun (WGS) entry which is preliminary data.</text>
</comment>